<evidence type="ECO:0000313" key="1">
    <source>
        <dbReference type="EMBL" id="KAF2257787.1"/>
    </source>
</evidence>
<sequence length="254" mass="28012">MKQRITYIVQNPDDFNPEQLSIKDTDLTLNGVGAAKEHRITLGLSELPKELQKSLQQWHELHIRWASETYYIASAPFTSRVSPGLHVFFTPGKEGSGGDPCLLLKEVFGDVLKCSDAKESFIKLPVLSERFSMSASSEYYAYVPALSNLVSYIQENLSPTGSTSGKVAAESLLSASYLDIDYDTISHAIIVNAFFSEPKTASTWTETISLASKEETIEIGVLNHEPNPDPEDVAFSGFLTVLGQDSIPKPTRFQ</sequence>
<keyword evidence="2" id="KW-1185">Reference proteome</keyword>
<dbReference type="InterPro" id="IPR042322">
    <property type="entry name" value="Pbn1"/>
</dbReference>
<dbReference type="GO" id="GO:0000030">
    <property type="term" value="F:mannosyltransferase activity"/>
    <property type="evidence" value="ECO:0007669"/>
    <property type="project" value="TreeGrafter"/>
</dbReference>
<proteinExistence type="predicted"/>
<gene>
    <name evidence="1" type="ORF">CC78DRAFT_572948</name>
</gene>
<organism evidence="1 2">
    <name type="scientific">Lojkania enalia</name>
    <dbReference type="NCBI Taxonomy" id="147567"/>
    <lineage>
        <taxon>Eukaryota</taxon>
        <taxon>Fungi</taxon>
        <taxon>Dikarya</taxon>
        <taxon>Ascomycota</taxon>
        <taxon>Pezizomycotina</taxon>
        <taxon>Dothideomycetes</taxon>
        <taxon>Pleosporomycetidae</taxon>
        <taxon>Pleosporales</taxon>
        <taxon>Pleosporales incertae sedis</taxon>
        <taxon>Lojkania</taxon>
    </lineage>
</organism>
<dbReference type="EMBL" id="ML986843">
    <property type="protein sequence ID" value="KAF2257787.1"/>
    <property type="molecule type" value="Genomic_DNA"/>
</dbReference>
<dbReference type="OrthoDB" id="5546453at2759"/>
<dbReference type="PANTHER" id="PTHR28533:SF1">
    <property type="entry name" value="PROTEIN PBN1"/>
    <property type="match status" value="1"/>
</dbReference>
<dbReference type="AlphaFoldDB" id="A0A9P4MX27"/>
<accession>A0A9P4MX27</accession>
<comment type="caution">
    <text evidence="1">The sequence shown here is derived from an EMBL/GenBank/DDBJ whole genome shotgun (WGS) entry which is preliminary data.</text>
</comment>
<dbReference type="GO" id="GO:0016020">
    <property type="term" value="C:membrane"/>
    <property type="evidence" value="ECO:0007669"/>
    <property type="project" value="GOC"/>
</dbReference>
<dbReference type="PANTHER" id="PTHR28533">
    <property type="entry name" value="PROTEIN PBN1"/>
    <property type="match status" value="1"/>
</dbReference>
<protein>
    <submittedName>
        <fullName evidence="1">Uncharacterized protein</fullName>
    </submittedName>
</protein>
<name>A0A9P4MX27_9PLEO</name>
<feature type="non-terminal residue" evidence="1">
    <location>
        <position position="254"/>
    </location>
</feature>
<evidence type="ECO:0000313" key="2">
    <source>
        <dbReference type="Proteomes" id="UP000800093"/>
    </source>
</evidence>
<reference evidence="2" key="1">
    <citation type="journal article" date="2020" name="Stud. Mycol.">
        <title>101 Dothideomycetes genomes: A test case for predicting lifestyles and emergence of pathogens.</title>
        <authorList>
            <person name="Haridas S."/>
            <person name="Albert R."/>
            <person name="Binder M."/>
            <person name="Bloem J."/>
            <person name="LaButti K."/>
            <person name="Salamov A."/>
            <person name="Andreopoulos B."/>
            <person name="Baker S."/>
            <person name="Barry K."/>
            <person name="Bills G."/>
            <person name="Bluhm B."/>
            <person name="Cannon C."/>
            <person name="Castanera R."/>
            <person name="Culley D."/>
            <person name="Daum C."/>
            <person name="Ezra D."/>
            <person name="Gonzalez J."/>
            <person name="Henrissat B."/>
            <person name="Kuo A."/>
            <person name="Liang C."/>
            <person name="Lipzen A."/>
            <person name="Lutzoni F."/>
            <person name="Magnuson J."/>
            <person name="Mondo S."/>
            <person name="Nolan M."/>
            <person name="Ohm R."/>
            <person name="Pangilinan J."/>
            <person name="Park H.-J."/>
            <person name="Ramirez L."/>
            <person name="Alfaro M."/>
            <person name="Sun H."/>
            <person name="Tritt A."/>
            <person name="Yoshinaga Y."/>
            <person name="Zwiers L.-H."/>
            <person name="Turgeon B."/>
            <person name="Goodwin S."/>
            <person name="Spatafora J."/>
            <person name="Crous P."/>
            <person name="Grigoriev I."/>
        </authorList>
    </citation>
    <scope>NUCLEOTIDE SEQUENCE [LARGE SCALE GENOMIC DNA]</scope>
    <source>
        <strain evidence="2">CBS 304.66</strain>
    </source>
</reference>
<dbReference type="Proteomes" id="UP000800093">
    <property type="component" value="Unassembled WGS sequence"/>
</dbReference>
<dbReference type="GO" id="GO:0006506">
    <property type="term" value="P:GPI anchor biosynthetic process"/>
    <property type="evidence" value="ECO:0007669"/>
    <property type="project" value="InterPro"/>
</dbReference>
<dbReference type="GO" id="GO:1990529">
    <property type="term" value="C:glycosylphosphatidylinositol-mannosyltransferase I complex"/>
    <property type="evidence" value="ECO:0007669"/>
    <property type="project" value="TreeGrafter"/>
</dbReference>